<organism evidence="3 4">
    <name type="scientific">Flagellimonas spongiicola</name>
    <dbReference type="NCBI Taxonomy" id="2942208"/>
    <lineage>
        <taxon>Bacteria</taxon>
        <taxon>Pseudomonadati</taxon>
        <taxon>Bacteroidota</taxon>
        <taxon>Flavobacteriia</taxon>
        <taxon>Flavobacteriales</taxon>
        <taxon>Flavobacteriaceae</taxon>
        <taxon>Flagellimonas</taxon>
    </lineage>
</organism>
<dbReference type="InterPro" id="IPR002376">
    <property type="entry name" value="Formyl_transf_N"/>
</dbReference>
<evidence type="ECO:0000259" key="2">
    <source>
        <dbReference type="Pfam" id="PF02911"/>
    </source>
</evidence>
<gene>
    <name evidence="3" type="ORF">M3P19_09675</name>
</gene>
<evidence type="ECO:0008006" key="5">
    <source>
        <dbReference type="Google" id="ProtNLM"/>
    </source>
</evidence>
<proteinExistence type="predicted"/>
<evidence type="ECO:0000259" key="1">
    <source>
        <dbReference type="Pfam" id="PF00551"/>
    </source>
</evidence>
<keyword evidence="4" id="KW-1185">Reference proteome</keyword>
<dbReference type="SUPFAM" id="SSF53328">
    <property type="entry name" value="Formyltransferase"/>
    <property type="match status" value="1"/>
</dbReference>
<dbReference type="InterPro" id="IPR005793">
    <property type="entry name" value="Formyl_trans_C"/>
</dbReference>
<feature type="domain" description="Formyl transferase N-terminal" evidence="1">
    <location>
        <begin position="87"/>
        <end position="172"/>
    </location>
</feature>
<dbReference type="RefSeq" id="WP_249657464.1">
    <property type="nucleotide sequence ID" value="NZ_JAMFMA010000002.1"/>
</dbReference>
<sequence>MSSINQVAIFGCKSTTKFLLSYLIGLNYKVTLITIDPDKGKSQKVADYCNLSGYCKENEIDFFVSQKYSLKSDDDLAYFEDKKFSIGFVVGWQRLVPSDVLDTFSIGVFGMHGSPMNLPKGRGRSPMNWSIIEGRKVFYTNLFKYDAGADDGDILDTFKFQISESDTGETMHFKNTLAMKYLIAKNIAALANGAIELTKQPNLTPTYYPKRTEEDSLIDWDDDIYNIERLIRAVTKPFNGAYSFINNCKVVIYRASIFDFQDFGYEYEVAGKVVEKFDNGKFLVNAFGGLLLVHDYLSEKAVMVGDVFRSVGLTSKFERNKFGFHDV</sequence>
<evidence type="ECO:0000313" key="3">
    <source>
        <dbReference type="EMBL" id="MCL6274279.1"/>
    </source>
</evidence>
<dbReference type="Proteomes" id="UP001203607">
    <property type="component" value="Unassembled WGS sequence"/>
</dbReference>
<feature type="domain" description="Formyl transferase C-terminal" evidence="2">
    <location>
        <begin position="212"/>
        <end position="303"/>
    </location>
</feature>
<dbReference type="EMBL" id="JAMFMA010000002">
    <property type="protein sequence ID" value="MCL6274279.1"/>
    <property type="molecule type" value="Genomic_DNA"/>
</dbReference>
<dbReference type="Pfam" id="PF00551">
    <property type="entry name" value="Formyl_trans_N"/>
    <property type="match status" value="1"/>
</dbReference>
<comment type="caution">
    <text evidence="3">The sequence shown here is derived from an EMBL/GenBank/DDBJ whole genome shotgun (WGS) entry which is preliminary data.</text>
</comment>
<evidence type="ECO:0000313" key="4">
    <source>
        <dbReference type="Proteomes" id="UP001203607"/>
    </source>
</evidence>
<dbReference type="Pfam" id="PF02911">
    <property type="entry name" value="Formyl_trans_C"/>
    <property type="match status" value="1"/>
</dbReference>
<reference evidence="3 4" key="1">
    <citation type="submission" date="2022-05" db="EMBL/GenBank/DDBJ databases">
        <authorList>
            <person name="Park J.-S."/>
        </authorList>
    </citation>
    <scope>NUCLEOTIDE SEQUENCE [LARGE SCALE GENOMIC DNA]</scope>
    <source>
        <strain evidence="3 4">2012CJ35-5</strain>
    </source>
</reference>
<dbReference type="Gene3D" id="3.40.50.12230">
    <property type="match status" value="1"/>
</dbReference>
<dbReference type="SUPFAM" id="SSF50486">
    <property type="entry name" value="FMT C-terminal domain-like"/>
    <property type="match status" value="1"/>
</dbReference>
<dbReference type="PANTHER" id="PTHR11138:SF5">
    <property type="entry name" value="METHIONYL-TRNA FORMYLTRANSFERASE, MITOCHONDRIAL"/>
    <property type="match status" value="1"/>
</dbReference>
<dbReference type="InterPro" id="IPR011034">
    <property type="entry name" value="Formyl_transferase-like_C_sf"/>
</dbReference>
<dbReference type="InterPro" id="IPR036477">
    <property type="entry name" value="Formyl_transf_N_sf"/>
</dbReference>
<protein>
    <recommendedName>
        <fullName evidence="5">Methionyl-tRNA formyltransferase</fullName>
    </recommendedName>
</protein>
<dbReference type="PANTHER" id="PTHR11138">
    <property type="entry name" value="METHIONYL-TRNA FORMYLTRANSFERASE"/>
    <property type="match status" value="1"/>
</dbReference>
<name>A0ABT0PSE8_9FLAO</name>
<accession>A0ABT0PSE8</accession>